<evidence type="ECO:0000313" key="3">
    <source>
        <dbReference type="Proteomes" id="UP001424741"/>
    </source>
</evidence>
<dbReference type="Proteomes" id="UP001424741">
    <property type="component" value="Unassembled WGS sequence"/>
</dbReference>
<feature type="domain" description="HTH cro/C1-type" evidence="1">
    <location>
        <begin position="38"/>
        <end position="74"/>
    </location>
</feature>
<accession>A0ABP9V3S9</accession>
<dbReference type="EMBL" id="BAABRL010000013">
    <property type="protein sequence ID" value="GAA5497324.1"/>
    <property type="molecule type" value="Genomic_DNA"/>
</dbReference>
<dbReference type="Gene3D" id="1.10.260.40">
    <property type="entry name" value="lambda repressor-like DNA-binding domains"/>
    <property type="match status" value="1"/>
</dbReference>
<proteinExistence type="predicted"/>
<evidence type="ECO:0000259" key="1">
    <source>
        <dbReference type="PROSITE" id="PS50943"/>
    </source>
</evidence>
<reference evidence="2 3" key="1">
    <citation type="submission" date="2024-02" db="EMBL/GenBank/DDBJ databases">
        <title>Rubritalea halochordaticola NBRC 107102.</title>
        <authorList>
            <person name="Ichikawa N."/>
            <person name="Katano-Makiyama Y."/>
            <person name="Hidaka K."/>
        </authorList>
    </citation>
    <scope>NUCLEOTIDE SEQUENCE [LARGE SCALE GENOMIC DNA]</scope>
    <source>
        <strain evidence="2 3">NBRC 107102</strain>
    </source>
</reference>
<organism evidence="2 3">
    <name type="scientific">Rubritalea halochordaticola</name>
    <dbReference type="NCBI Taxonomy" id="714537"/>
    <lineage>
        <taxon>Bacteria</taxon>
        <taxon>Pseudomonadati</taxon>
        <taxon>Verrucomicrobiota</taxon>
        <taxon>Verrucomicrobiia</taxon>
        <taxon>Verrucomicrobiales</taxon>
        <taxon>Rubritaleaceae</taxon>
        <taxon>Rubritalea</taxon>
    </lineage>
</organism>
<dbReference type="PROSITE" id="PS50943">
    <property type="entry name" value="HTH_CROC1"/>
    <property type="match status" value="1"/>
</dbReference>
<gene>
    <name evidence="2" type="ORF">Rhal01_03517</name>
</gene>
<keyword evidence="3" id="KW-1185">Reference proteome</keyword>
<comment type="caution">
    <text evidence="2">The sequence shown here is derived from an EMBL/GenBank/DDBJ whole genome shotgun (WGS) entry which is preliminary data.</text>
</comment>
<dbReference type="SUPFAM" id="SSF47413">
    <property type="entry name" value="lambda repressor-like DNA-binding domains"/>
    <property type="match status" value="1"/>
</dbReference>
<dbReference type="CDD" id="cd00093">
    <property type="entry name" value="HTH_XRE"/>
    <property type="match status" value="1"/>
</dbReference>
<sequence>MPPQSLNCCGEHLAKLRASHKPPLTQELLATKVQRLGLDIDRAAIAKIETQKRRVYDTEIIPLAKALGVNPLTLLTGE</sequence>
<dbReference type="InterPro" id="IPR010982">
    <property type="entry name" value="Lambda_DNA-bd_dom_sf"/>
</dbReference>
<dbReference type="InterPro" id="IPR001387">
    <property type="entry name" value="Cro/C1-type_HTH"/>
</dbReference>
<evidence type="ECO:0000313" key="2">
    <source>
        <dbReference type="EMBL" id="GAA5497324.1"/>
    </source>
</evidence>
<name>A0ABP9V3S9_9BACT</name>
<protein>
    <recommendedName>
        <fullName evidence="1">HTH cro/C1-type domain-containing protein</fullName>
    </recommendedName>
</protein>